<proteinExistence type="predicted"/>
<gene>
    <name evidence="2" type="ORF">EVEC_LOCUS5903</name>
</gene>
<dbReference type="AlphaFoldDB" id="A0A0N4V7M3"/>
<keyword evidence="3" id="KW-1185">Reference proteome</keyword>
<evidence type="ECO:0000313" key="4">
    <source>
        <dbReference type="WBParaSite" id="EVEC_0000629201-mRNA-1"/>
    </source>
</evidence>
<reference evidence="4" key="1">
    <citation type="submission" date="2017-02" db="UniProtKB">
        <authorList>
            <consortium name="WormBaseParasite"/>
        </authorList>
    </citation>
    <scope>IDENTIFICATION</scope>
</reference>
<evidence type="ECO:0000256" key="1">
    <source>
        <dbReference type="SAM" id="Coils"/>
    </source>
</evidence>
<dbReference type="EMBL" id="UXUI01008307">
    <property type="protein sequence ID" value="VDD91152.1"/>
    <property type="molecule type" value="Genomic_DNA"/>
</dbReference>
<sequence length="281" mass="31733">MMLSQDEVFGSCVSPSSVMKGDPFLADISSSPDIDDAFLASFENDERDWLKDDFPLNNGELYTEVETRISGPFYNCGCFSSESYVELSAGIKQTLPGDEIGLTSNSLTTGINHLEEKPFNCNELCSLDLPKDVVNNSRVSTTPSKQDSKRNFTFDPGRPIKKFDLSEEIKKFNSIRDIKKELSPGPPPAKQAKRGRPMKITSRSKQALYARAYRYKNKMALWSYEKMVAEQNEEIKELVKQNKEMSERLAIMTRQFAQMKRLIAAYPSIAAKFQELTDSAV</sequence>
<feature type="coiled-coil region" evidence="1">
    <location>
        <begin position="221"/>
        <end position="255"/>
    </location>
</feature>
<keyword evidence="1" id="KW-0175">Coiled coil</keyword>
<protein>
    <submittedName>
        <fullName evidence="4">BZIP domain-containing protein</fullName>
    </submittedName>
</protein>
<dbReference type="Proteomes" id="UP000274131">
    <property type="component" value="Unassembled WGS sequence"/>
</dbReference>
<evidence type="ECO:0000313" key="3">
    <source>
        <dbReference type="Proteomes" id="UP000274131"/>
    </source>
</evidence>
<dbReference type="OrthoDB" id="5877701at2759"/>
<organism evidence="4">
    <name type="scientific">Enterobius vermicularis</name>
    <name type="common">Human pinworm</name>
    <dbReference type="NCBI Taxonomy" id="51028"/>
    <lineage>
        <taxon>Eukaryota</taxon>
        <taxon>Metazoa</taxon>
        <taxon>Ecdysozoa</taxon>
        <taxon>Nematoda</taxon>
        <taxon>Chromadorea</taxon>
        <taxon>Rhabditida</taxon>
        <taxon>Spirurina</taxon>
        <taxon>Oxyuridomorpha</taxon>
        <taxon>Oxyuroidea</taxon>
        <taxon>Oxyuridae</taxon>
        <taxon>Enterobius</taxon>
    </lineage>
</organism>
<accession>A0A0N4V7M3</accession>
<dbReference type="WBParaSite" id="EVEC_0000629201-mRNA-1">
    <property type="protein sequence ID" value="EVEC_0000629201-mRNA-1"/>
    <property type="gene ID" value="EVEC_0000629201"/>
</dbReference>
<reference evidence="2 3" key="2">
    <citation type="submission" date="2018-10" db="EMBL/GenBank/DDBJ databases">
        <authorList>
            <consortium name="Pathogen Informatics"/>
        </authorList>
    </citation>
    <scope>NUCLEOTIDE SEQUENCE [LARGE SCALE GENOMIC DNA]</scope>
</reference>
<name>A0A0N4V7M3_ENTVE</name>
<evidence type="ECO:0000313" key="2">
    <source>
        <dbReference type="EMBL" id="VDD91152.1"/>
    </source>
</evidence>